<name>A0A059D9L1_EUCGR</name>
<dbReference type="OrthoDB" id="1925325at2759"/>
<dbReference type="AlphaFoldDB" id="A0A059D9L1"/>
<dbReference type="InterPro" id="IPR038947">
    <property type="entry name" value="At3g27210-like"/>
</dbReference>
<dbReference type="KEGG" id="egr:104433655"/>
<evidence type="ECO:0000313" key="2">
    <source>
        <dbReference type="EMBL" id="KCW86890.1"/>
    </source>
</evidence>
<sequence length="232" mass="24776">MGNCVTVPRNQNSAAVKLDLSVASETGGGVPVQEASADALNSVAEAGPKPQAAPPATSFRELGTKEEMFFESQAWWESDCEDYFSVCDDATPSCGSSPIHPRSSFGNVPVNKSLQTDGALNSVQPLPTEPKKLLFELFQESFNADAKSGVMAFPTESPVKSPFSLRRNSAYSVDGTPNRSSKTAKVKSGSSSQRCLPDLVRNLSFREMKKRMSPSHGGGSNPKPRQVDSTLA</sequence>
<dbReference type="PANTHER" id="PTHR34280:SF15">
    <property type="entry name" value="TRANSCRIPTION FACTOR"/>
    <property type="match status" value="1"/>
</dbReference>
<dbReference type="InParanoid" id="A0A059D9L1"/>
<accession>A0A059D9L1</accession>
<protein>
    <submittedName>
        <fullName evidence="2">Uncharacterized protein</fullName>
    </submittedName>
</protein>
<organism evidence="2">
    <name type="scientific">Eucalyptus grandis</name>
    <name type="common">Flooded gum</name>
    <dbReference type="NCBI Taxonomy" id="71139"/>
    <lineage>
        <taxon>Eukaryota</taxon>
        <taxon>Viridiplantae</taxon>
        <taxon>Streptophyta</taxon>
        <taxon>Embryophyta</taxon>
        <taxon>Tracheophyta</taxon>
        <taxon>Spermatophyta</taxon>
        <taxon>Magnoliopsida</taxon>
        <taxon>eudicotyledons</taxon>
        <taxon>Gunneridae</taxon>
        <taxon>Pentapetalae</taxon>
        <taxon>rosids</taxon>
        <taxon>malvids</taxon>
        <taxon>Myrtales</taxon>
        <taxon>Myrtaceae</taxon>
        <taxon>Myrtoideae</taxon>
        <taxon>Eucalypteae</taxon>
        <taxon>Eucalyptus</taxon>
    </lineage>
</organism>
<dbReference type="Gramene" id="KCW86890">
    <property type="protein sequence ID" value="KCW86890"/>
    <property type="gene ID" value="EUGRSUZ_B03472"/>
</dbReference>
<gene>
    <name evidence="2" type="ORF">EUGRSUZ_B03472</name>
</gene>
<dbReference type="EMBL" id="KK198754">
    <property type="protein sequence ID" value="KCW86890.1"/>
    <property type="molecule type" value="Genomic_DNA"/>
</dbReference>
<dbReference type="OMA" id="NDEAGHQ"/>
<dbReference type="STRING" id="71139.A0A059D9L1"/>
<feature type="region of interest" description="Disordered" evidence="1">
    <location>
        <begin position="169"/>
        <end position="232"/>
    </location>
</feature>
<evidence type="ECO:0000256" key="1">
    <source>
        <dbReference type="SAM" id="MobiDB-lite"/>
    </source>
</evidence>
<proteinExistence type="predicted"/>
<dbReference type="eggNOG" id="ENOG502STN7">
    <property type="taxonomic scope" value="Eukaryota"/>
</dbReference>
<feature type="compositionally biased region" description="Polar residues" evidence="1">
    <location>
        <begin position="169"/>
        <end position="194"/>
    </location>
</feature>
<dbReference type="PANTHER" id="PTHR34280">
    <property type="entry name" value="OS01G0920100 PROTEIN"/>
    <property type="match status" value="1"/>
</dbReference>
<reference evidence="2" key="1">
    <citation type="submission" date="2013-07" db="EMBL/GenBank/DDBJ databases">
        <title>The genome of Eucalyptus grandis.</title>
        <authorList>
            <person name="Schmutz J."/>
            <person name="Hayes R."/>
            <person name="Myburg A."/>
            <person name="Tuskan G."/>
            <person name="Grattapaglia D."/>
            <person name="Rokhsar D.S."/>
        </authorList>
    </citation>
    <scope>NUCLEOTIDE SEQUENCE</scope>
    <source>
        <tissue evidence="2">Leaf extractions</tissue>
    </source>
</reference>